<dbReference type="Proteomes" id="UP000622475">
    <property type="component" value="Unassembled WGS sequence"/>
</dbReference>
<evidence type="ECO:0000259" key="1">
    <source>
        <dbReference type="Pfam" id="PF01451"/>
    </source>
</evidence>
<dbReference type="PIRSF" id="PIRSF029416">
    <property type="entry name" value="UCP029416_PTP"/>
    <property type="match status" value="1"/>
</dbReference>
<gene>
    <name evidence="2" type="ORF">IRJ16_04635</name>
</gene>
<dbReference type="InterPro" id="IPR023485">
    <property type="entry name" value="Ptyr_pPase"/>
</dbReference>
<keyword evidence="3" id="KW-1185">Reference proteome</keyword>
<proteinExistence type="predicted"/>
<dbReference type="InterPro" id="IPR036196">
    <property type="entry name" value="Ptyr_pPase_sf"/>
</dbReference>
<name>A0A929PWA6_9SPHI</name>
<organism evidence="2 3">
    <name type="scientific">Mucilaginibacter myungsuensis</name>
    <dbReference type="NCBI Taxonomy" id="649104"/>
    <lineage>
        <taxon>Bacteria</taxon>
        <taxon>Pseudomonadati</taxon>
        <taxon>Bacteroidota</taxon>
        <taxon>Sphingobacteriia</taxon>
        <taxon>Sphingobacteriales</taxon>
        <taxon>Sphingobacteriaceae</taxon>
        <taxon>Mucilaginibacter</taxon>
    </lineage>
</organism>
<feature type="domain" description="Phosphotyrosine protein phosphatase I" evidence="1">
    <location>
        <begin position="5"/>
        <end position="41"/>
    </location>
</feature>
<reference evidence="2" key="1">
    <citation type="submission" date="2020-10" db="EMBL/GenBank/DDBJ databases">
        <title>Mucilaginibacter mali sp. nov., isolated from rhizosphere soil of apple orchard.</title>
        <authorList>
            <person name="Lee J.-S."/>
            <person name="Kim H.S."/>
            <person name="Kim J.-S."/>
        </authorList>
    </citation>
    <scope>NUCLEOTIDE SEQUENCE</scope>
    <source>
        <strain evidence="2">KCTC 22746</strain>
    </source>
</reference>
<dbReference type="InterPro" id="IPR016919">
    <property type="entry name" value="UCP029416_PTP"/>
</dbReference>
<protein>
    <submittedName>
        <fullName evidence="2">Protein tyrosine phosphatase</fullName>
    </submittedName>
</protein>
<dbReference type="SUPFAM" id="SSF52788">
    <property type="entry name" value="Phosphotyrosine protein phosphatases I"/>
    <property type="match status" value="1"/>
</dbReference>
<dbReference type="EMBL" id="JADFFL010000002">
    <property type="protein sequence ID" value="MBE9661160.1"/>
    <property type="molecule type" value="Genomic_DNA"/>
</dbReference>
<dbReference type="RefSeq" id="WP_194110363.1">
    <property type="nucleotide sequence ID" value="NZ_JADFFL010000002.1"/>
</dbReference>
<dbReference type="Gene3D" id="3.40.50.2300">
    <property type="match status" value="1"/>
</dbReference>
<evidence type="ECO:0000313" key="3">
    <source>
        <dbReference type="Proteomes" id="UP000622475"/>
    </source>
</evidence>
<comment type="caution">
    <text evidence="2">The sequence shown here is derived from an EMBL/GenBank/DDBJ whole genome shotgun (WGS) entry which is preliminary data.</text>
</comment>
<dbReference type="Pfam" id="PF01451">
    <property type="entry name" value="LMWPc"/>
    <property type="match status" value="1"/>
</dbReference>
<dbReference type="AlphaFoldDB" id="A0A929PWA6"/>
<evidence type="ECO:0000313" key="2">
    <source>
        <dbReference type="EMBL" id="MBE9661160.1"/>
    </source>
</evidence>
<accession>A0A929PWA6</accession>
<sequence>MAQLLFICSKNQWRSPTAEQLFRNHPEHEARSAGTSEQARIRVNQKMIDRADLIFVMEVKHRDKLKQRFDLTGKKLTVLHIPDDYQFNDPELVVVLKLALQEFL</sequence>